<keyword evidence="1" id="KW-0812">Transmembrane</keyword>
<gene>
    <name evidence="2" type="ORF">SAMN06295987_10619</name>
</gene>
<evidence type="ECO:0008006" key="4">
    <source>
        <dbReference type="Google" id="ProtNLM"/>
    </source>
</evidence>
<feature type="transmembrane region" description="Helical" evidence="1">
    <location>
        <begin position="95"/>
        <end position="116"/>
    </location>
</feature>
<name>A0A1U6IF13_9SPHN</name>
<dbReference type="EMBL" id="FVZE01000006">
    <property type="protein sequence ID" value="SLK06601.1"/>
    <property type="molecule type" value="Genomic_DNA"/>
</dbReference>
<keyword evidence="1" id="KW-1133">Transmembrane helix</keyword>
<protein>
    <recommendedName>
        <fullName evidence="4">DUF4129 domain-containing protein</fullName>
    </recommendedName>
</protein>
<dbReference type="RefSeq" id="WP_425435054.1">
    <property type="nucleotide sequence ID" value="NZ_FVZE01000006.1"/>
</dbReference>
<dbReference type="STRING" id="428990.SAMN06295987_10619"/>
<evidence type="ECO:0000313" key="2">
    <source>
        <dbReference type="EMBL" id="SLK06601.1"/>
    </source>
</evidence>
<proteinExistence type="predicted"/>
<dbReference type="Proteomes" id="UP000190989">
    <property type="component" value="Unassembled WGS sequence"/>
</dbReference>
<keyword evidence="3" id="KW-1185">Reference proteome</keyword>
<dbReference type="AlphaFoldDB" id="A0A1U6IF13"/>
<organism evidence="2 3">
    <name type="scientific">Novosphingobium mathurense</name>
    <dbReference type="NCBI Taxonomy" id="428990"/>
    <lineage>
        <taxon>Bacteria</taxon>
        <taxon>Pseudomonadati</taxon>
        <taxon>Pseudomonadota</taxon>
        <taxon>Alphaproteobacteria</taxon>
        <taxon>Sphingomonadales</taxon>
        <taxon>Sphingomonadaceae</taxon>
        <taxon>Novosphingobium</taxon>
    </lineage>
</organism>
<keyword evidence="1" id="KW-0472">Membrane</keyword>
<sequence>MQHYHEGYRLRGRAAHANQADVTVGGPQIAGAAAARDAASDWEAVRAASDIQFAPLPPMQQPPVSEVPGWLRALSRLMEAIFEPIGRLLGMSWPVFQYVLIALAAAMALLLLWRIFGPAMAAWRNRRGQEDEAVWAPSRAEATALLEDADRLAAQGRFGEAAHLLLQRSVHQINQARPDWLIPASTAREISVLPMLPESGRRAFATIADRVERSLFALRDLDAQDWTAARAAYADFARLELRA</sequence>
<evidence type="ECO:0000256" key="1">
    <source>
        <dbReference type="SAM" id="Phobius"/>
    </source>
</evidence>
<accession>A0A1U6IF13</accession>
<reference evidence="3" key="1">
    <citation type="submission" date="2017-02" db="EMBL/GenBank/DDBJ databases">
        <authorList>
            <person name="Varghese N."/>
            <person name="Submissions S."/>
        </authorList>
    </citation>
    <scope>NUCLEOTIDE SEQUENCE [LARGE SCALE GENOMIC DNA]</scope>
    <source>
        <strain evidence="3">SM117</strain>
    </source>
</reference>
<evidence type="ECO:0000313" key="3">
    <source>
        <dbReference type="Proteomes" id="UP000190989"/>
    </source>
</evidence>